<comment type="caution">
    <text evidence="1">The sequence shown here is derived from an EMBL/GenBank/DDBJ whole genome shotgun (WGS) entry which is preliminary data.</text>
</comment>
<accession>A0A1V6LXC2</accession>
<proteinExistence type="predicted"/>
<name>A0A1V6LXC2_9BACT</name>
<dbReference type="InterPro" id="IPR008969">
    <property type="entry name" value="CarboxyPept-like_regulatory"/>
</dbReference>
<sequence>MFLQNKLFVSFFIVIGLLAATCLYDIQGSISQAASITGIVSDENGDPIEDAHITIVTKDTNENNMEETVSTDSNGAYEIVNLRKGRYTFIVKSPGFETMTEALKISKSSNEVEKDFTLIFSLYTKTNDTKAMDSAVTSFKEIGVLRRQVPIDGDSLAAVYRGELQALTKEVDAENDLTLDSDIAGALDDIKNNTAPDLAAQVINKTLQRIFYLAILKRTTDVLDDFHRKERADLMFLWDEAYAAYQAIVGTADRENKVLSKDHTAIETGSNPNLEDQILVAFIRGQKALNMENHDEGEIVIGMQRQVISISLTRAFYIAVIRETGDVLNNRESNLARALENQKEGEMYYRAIEAFVLQDNPEGNKTVKSQLTGDLADVDANIVIRELSKGFIGRVRSELESNESAINADNRGRAIITAEEALHYSKIFMEDLKIRLGTKDNEEMEDALHALKDASNMVDNANADAARQTISTILDNYESELL</sequence>
<protein>
    <recommendedName>
        <fullName evidence="3">Carboxypeptidase regulatory-like domain-containing protein</fullName>
    </recommendedName>
</protein>
<gene>
    <name evidence="1" type="ORF">BIY37_11790</name>
</gene>
<dbReference type="AlphaFoldDB" id="A0A1V6LXC2"/>
<dbReference type="EMBL" id="MJUW02000116">
    <property type="protein sequence ID" value="OQD44785.1"/>
    <property type="molecule type" value="Genomic_DNA"/>
</dbReference>
<dbReference type="Pfam" id="PF13620">
    <property type="entry name" value="CarboxypepD_reg"/>
    <property type="match status" value="1"/>
</dbReference>
<reference evidence="1 2" key="1">
    <citation type="journal article" date="2016" name="Genome Announc.">
        <title>Draft Genome Sequence of the Anaerobic Ammonium-Oxidizing Bacterium 'Candidatus Brocadia sp. 40'.</title>
        <authorList>
            <person name="Ali M."/>
            <person name="Haroon M.F."/>
            <person name="Narita Y."/>
            <person name="Zhang L."/>
            <person name="Rangel Shaw D."/>
            <person name="Okabe S."/>
            <person name="Saikaly P.E."/>
        </authorList>
    </citation>
    <scope>NUCLEOTIDE SEQUENCE [LARGE SCALE GENOMIC DNA]</scope>
    <source>
        <strain evidence="1 2">40</strain>
    </source>
</reference>
<evidence type="ECO:0008006" key="3">
    <source>
        <dbReference type="Google" id="ProtNLM"/>
    </source>
</evidence>
<dbReference type="RefSeq" id="WP_070068031.1">
    <property type="nucleotide sequence ID" value="NZ_MJUW02000116.1"/>
</dbReference>
<dbReference type="Gene3D" id="2.60.40.1120">
    <property type="entry name" value="Carboxypeptidase-like, regulatory domain"/>
    <property type="match status" value="1"/>
</dbReference>
<keyword evidence="2" id="KW-1185">Reference proteome</keyword>
<evidence type="ECO:0000313" key="1">
    <source>
        <dbReference type="EMBL" id="OQD44785.1"/>
    </source>
</evidence>
<dbReference type="Proteomes" id="UP000242219">
    <property type="component" value="Unassembled WGS sequence"/>
</dbReference>
<dbReference type="SUPFAM" id="SSF49464">
    <property type="entry name" value="Carboxypeptidase regulatory domain-like"/>
    <property type="match status" value="1"/>
</dbReference>
<organism evidence="1 2">
    <name type="scientific">Candidatus Brocadia sapporoensis</name>
    <dbReference type="NCBI Taxonomy" id="392547"/>
    <lineage>
        <taxon>Bacteria</taxon>
        <taxon>Pseudomonadati</taxon>
        <taxon>Planctomycetota</taxon>
        <taxon>Candidatus Brocadiia</taxon>
        <taxon>Candidatus Brocadiales</taxon>
        <taxon>Candidatus Brocadiaceae</taxon>
        <taxon>Candidatus Brocadia</taxon>
    </lineage>
</organism>
<evidence type="ECO:0000313" key="2">
    <source>
        <dbReference type="Proteomes" id="UP000242219"/>
    </source>
</evidence>